<reference evidence="2" key="1">
    <citation type="submission" date="2021-02" db="EMBL/GenBank/DDBJ databases">
        <authorList>
            <person name="Nieuwenhuis M."/>
            <person name="Van De Peppel L.J.J."/>
        </authorList>
    </citation>
    <scope>NUCLEOTIDE SEQUENCE</scope>
    <source>
        <strain evidence="2">D49</strain>
    </source>
</reference>
<feature type="non-terminal residue" evidence="2">
    <location>
        <position position="54"/>
    </location>
</feature>
<organism evidence="2 3">
    <name type="scientific">Sphagnurus paluster</name>
    <dbReference type="NCBI Taxonomy" id="117069"/>
    <lineage>
        <taxon>Eukaryota</taxon>
        <taxon>Fungi</taxon>
        <taxon>Dikarya</taxon>
        <taxon>Basidiomycota</taxon>
        <taxon>Agaricomycotina</taxon>
        <taxon>Agaricomycetes</taxon>
        <taxon>Agaricomycetidae</taxon>
        <taxon>Agaricales</taxon>
        <taxon>Tricholomatineae</taxon>
        <taxon>Lyophyllaceae</taxon>
        <taxon>Sphagnurus</taxon>
    </lineage>
</organism>
<protein>
    <submittedName>
        <fullName evidence="2">Uncharacterized protein</fullName>
    </submittedName>
</protein>
<dbReference type="AlphaFoldDB" id="A0A9P7GH86"/>
<comment type="caution">
    <text evidence="2">The sequence shown here is derived from an EMBL/GenBank/DDBJ whole genome shotgun (WGS) entry which is preliminary data.</text>
</comment>
<evidence type="ECO:0000313" key="3">
    <source>
        <dbReference type="Proteomes" id="UP000717328"/>
    </source>
</evidence>
<dbReference type="Proteomes" id="UP000717328">
    <property type="component" value="Unassembled WGS sequence"/>
</dbReference>
<keyword evidence="3" id="KW-1185">Reference proteome</keyword>
<dbReference type="EMBL" id="JABCKI010000420">
    <property type="protein sequence ID" value="KAG5650544.1"/>
    <property type="molecule type" value="Genomic_DNA"/>
</dbReference>
<evidence type="ECO:0000313" key="2">
    <source>
        <dbReference type="EMBL" id="KAG5650544.1"/>
    </source>
</evidence>
<accession>A0A9P7GH86</accession>
<feature type="region of interest" description="Disordered" evidence="1">
    <location>
        <begin position="1"/>
        <end position="54"/>
    </location>
</feature>
<gene>
    <name evidence="2" type="ORF">H0H81_011858</name>
</gene>
<feature type="non-terminal residue" evidence="2">
    <location>
        <position position="1"/>
    </location>
</feature>
<feature type="compositionally biased region" description="Low complexity" evidence="1">
    <location>
        <begin position="9"/>
        <end position="21"/>
    </location>
</feature>
<name>A0A9P7GH86_9AGAR</name>
<reference evidence="2" key="2">
    <citation type="submission" date="2021-10" db="EMBL/GenBank/DDBJ databases">
        <title>Phylogenomics reveals ancestral predisposition of the termite-cultivated fungus Termitomyces towards a domesticated lifestyle.</title>
        <authorList>
            <person name="Auxier B."/>
            <person name="Grum-Grzhimaylo A."/>
            <person name="Cardenas M.E."/>
            <person name="Lodge J.D."/>
            <person name="Laessoe T."/>
            <person name="Pedersen O."/>
            <person name="Smith M.E."/>
            <person name="Kuyper T.W."/>
            <person name="Franco-Molano E.A."/>
            <person name="Baroni T.J."/>
            <person name="Aanen D.K."/>
        </authorList>
    </citation>
    <scope>NUCLEOTIDE SEQUENCE</scope>
    <source>
        <strain evidence="2">D49</strain>
    </source>
</reference>
<sequence length="54" mass="5809">VVSCISANSSSTRRGTTRSTRPCLMPRTSKTAYSTKTTAGSPVHSRMDTMRSLS</sequence>
<feature type="compositionally biased region" description="Low complexity" evidence="1">
    <location>
        <begin position="28"/>
        <end position="39"/>
    </location>
</feature>
<evidence type="ECO:0000256" key="1">
    <source>
        <dbReference type="SAM" id="MobiDB-lite"/>
    </source>
</evidence>
<proteinExistence type="predicted"/>
<feature type="compositionally biased region" description="Basic and acidic residues" evidence="1">
    <location>
        <begin position="45"/>
        <end position="54"/>
    </location>
</feature>